<dbReference type="GO" id="GO:0030054">
    <property type="term" value="C:cell junction"/>
    <property type="evidence" value="ECO:0007669"/>
    <property type="project" value="TreeGrafter"/>
</dbReference>
<evidence type="ECO:0000259" key="8">
    <source>
        <dbReference type="PROSITE" id="PS50055"/>
    </source>
</evidence>
<dbReference type="CDD" id="cd00047">
    <property type="entry name" value="PTPc"/>
    <property type="match status" value="1"/>
</dbReference>
<dbReference type="PANTHER" id="PTHR46198:SF4">
    <property type="entry name" value="PROTEIN-TYROSINE-PHOSPHATASE"/>
    <property type="match status" value="1"/>
</dbReference>
<dbReference type="InterPro" id="IPR008356">
    <property type="entry name" value="Tyr_Pase_KIM-con"/>
</dbReference>
<feature type="region of interest" description="Disordered" evidence="6">
    <location>
        <begin position="112"/>
        <end position="177"/>
    </location>
</feature>
<dbReference type="FunFam" id="3.90.190.10:FF:000098">
    <property type="entry name" value="Protein-tryrosine phosphatase"/>
    <property type="match status" value="1"/>
</dbReference>
<feature type="region of interest" description="Disordered" evidence="6">
    <location>
        <begin position="488"/>
        <end position="510"/>
    </location>
</feature>
<evidence type="ECO:0000313" key="10">
    <source>
        <dbReference type="EMBL" id="EFN74574.1"/>
    </source>
</evidence>
<dbReference type="GO" id="GO:0005886">
    <property type="term" value="C:plasma membrane"/>
    <property type="evidence" value="ECO:0007669"/>
    <property type="project" value="TreeGrafter"/>
</dbReference>
<feature type="region of interest" description="Disordered" evidence="6">
    <location>
        <begin position="1003"/>
        <end position="1050"/>
    </location>
</feature>
<dbReference type="InterPro" id="IPR016130">
    <property type="entry name" value="Tyr_Pase_AS"/>
</dbReference>
<keyword evidence="4" id="KW-0904">Protein phosphatase</keyword>
<dbReference type="EC" id="3.1.3.48" evidence="1"/>
<feature type="active site" description="Phosphocysteine intermediate" evidence="5">
    <location>
        <position position="1505"/>
    </location>
</feature>
<dbReference type="PROSITE" id="PS50055">
    <property type="entry name" value="TYR_PHOSPHATASE_PTP"/>
    <property type="match status" value="1"/>
</dbReference>
<reference evidence="10 11" key="1">
    <citation type="journal article" date="2010" name="Science">
        <title>Genomic comparison of the ants Camponotus floridanus and Harpegnathos saltator.</title>
        <authorList>
            <person name="Bonasio R."/>
            <person name="Zhang G."/>
            <person name="Ye C."/>
            <person name="Mutti N.S."/>
            <person name="Fang X."/>
            <person name="Qin N."/>
            <person name="Donahue G."/>
            <person name="Yang P."/>
            <person name="Li Q."/>
            <person name="Li C."/>
            <person name="Zhang P."/>
            <person name="Huang Z."/>
            <person name="Berger S.L."/>
            <person name="Reinberg D."/>
            <person name="Wang J."/>
            <person name="Liebig J."/>
        </authorList>
    </citation>
    <scope>NUCLEOTIDE SEQUENCE [LARGE SCALE GENOMIC DNA]</scope>
    <source>
        <strain evidence="11">C129</strain>
    </source>
</reference>
<accession>E1ZW65</accession>
<feature type="domain" description="Tyrosine-protein phosphatase" evidence="8">
    <location>
        <begin position="1331"/>
        <end position="1564"/>
    </location>
</feature>
<dbReference type="InterPro" id="IPR000242">
    <property type="entry name" value="PTP_cat"/>
</dbReference>
<dbReference type="Pfam" id="PF00102">
    <property type="entry name" value="Y_phosphatase"/>
    <property type="match status" value="1"/>
</dbReference>
<feature type="region of interest" description="Disordered" evidence="6">
    <location>
        <begin position="843"/>
        <end position="867"/>
    </location>
</feature>
<name>E1ZW65_CAMFO</name>
<evidence type="ECO:0000256" key="6">
    <source>
        <dbReference type="SAM" id="MobiDB-lite"/>
    </source>
</evidence>
<evidence type="ECO:0000256" key="7">
    <source>
        <dbReference type="SAM" id="Phobius"/>
    </source>
</evidence>
<keyword evidence="7" id="KW-0812">Transmembrane</keyword>
<dbReference type="GO" id="GO:0005829">
    <property type="term" value="C:cytosol"/>
    <property type="evidence" value="ECO:0007669"/>
    <property type="project" value="TreeGrafter"/>
</dbReference>
<feature type="compositionally biased region" description="Basic and acidic residues" evidence="6">
    <location>
        <begin position="113"/>
        <end position="135"/>
    </location>
</feature>
<evidence type="ECO:0000313" key="11">
    <source>
        <dbReference type="Proteomes" id="UP000000311"/>
    </source>
</evidence>
<dbReference type="OMA" id="DQKPYPY"/>
<dbReference type="GO" id="GO:0007165">
    <property type="term" value="P:signal transduction"/>
    <property type="evidence" value="ECO:0007669"/>
    <property type="project" value="TreeGrafter"/>
</dbReference>
<feature type="domain" description="Tyrosine specific protein phosphatases" evidence="9">
    <location>
        <begin position="1478"/>
        <end position="1555"/>
    </location>
</feature>
<evidence type="ECO:0000256" key="4">
    <source>
        <dbReference type="ARBA" id="ARBA00022912"/>
    </source>
</evidence>
<dbReference type="PROSITE" id="PS00383">
    <property type="entry name" value="TYR_PHOSPHATASE_1"/>
    <property type="match status" value="1"/>
</dbReference>
<keyword evidence="7" id="KW-0472">Membrane</keyword>
<evidence type="ECO:0000256" key="1">
    <source>
        <dbReference type="ARBA" id="ARBA00013064"/>
    </source>
</evidence>
<dbReference type="GO" id="GO:0009653">
    <property type="term" value="P:anatomical structure morphogenesis"/>
    <property type="evidence" value="ECO:0007669"/>
    <property type="project" value="UniProtKB-ARBA"/>
</dbReference>
<dbReference type="GO" id="GO:0004725">
    <property type="term" value="F:protein tyrosine phosphatase activity"/>
    <property type="evidence" value="ECO:0007669"/>
    <property type="project" value="UniProtKB-EC"/>
</dbReference>
<evidence type="ECO:0000259" key="9">
    <source>
        <dbReference type="PROSITE" id="PS50056"/>
    </source>
</evidence>
<evidence type="ECO:0000256" key="2">
    <source>
        <dbReference type="ARBA" id="ARBA00022553"/>
    </source>
</evidence>
<feature type="compositionally biased region" description="Polar residues" evidence="6">
    <location>
        <begin position="166"/>
        <end position="177"/>
    </location>
</feature>
<feature type="compositionally biased region" description="Polar residues" evidence="6">
    <location>
        <begin position="1020"/>
        <end position="1047"/>
    </location>
</feature>
<proteinExistence type="predicted"/>
<dbReference type="InterPro" id="IPR003595">
    <property type="entry name" value="Tyr_Pase_cat"/>
</dbReference>
<dbReference type="InterPro" id="IPR029021">
    <property type="entry name" value="Prot-tyrosine_phosphatase-like"/>
</dbReference>
<dbReference type="GO" id="GO:0048666">
    <property type="term" value="P:neuron development"/>
    <property type="evidence" value="ECO:0007669"/>
    <property type="project" value="UniProtKB-ARBA"/>
</dbReference>
<dbReference type="SUPFAM" id="SSF52799">
    <property type="entry name" value="(Phosphotyrosine protein) phosphatases II"/>
    <property type="match status" value="1"/>
</dbReference>
<feature type="transmembrane region" description="Helical" evidence="7">
    <location>
        <begin position="1207"/>
        <end position="1230"/>
    </location>
</feature>
<keyword evidence="11" id="KW-1185">Reference proteome</keyword>
<feature type="compositionally biased region" description="Low complexity" evidence="6">
    <location>
        <begin position="750"/>
        <end position="759"/>
    </location>
</feature>
<keyword evidence="3" id="KW-0378">Hydrolase</keyword>
<dbReference type="Proteomes" id="UP000000311">
    <property type="component" value="Unassembled WGS sequence"/>
</dbReference>
<sequence length="1576" mass="172548">MKTFNKACALHCGLEFYVVLPKNERGGLTDRDDSRKNVYLHIGMHRRIGTFLLLFGNVVAEVTEASAVSEKSDLSQKASTPQEATTILTRTSSIYQNQSIVENDGRNINLANRKTEEAGPHDNGNDVSKDIERSNVSRNSIKSNDESEDSSSSDGNKKSRYEEVATDSSGKSTSTKVISEDALKLSSTNELIVTTTKLAFNDSKQDSKENSENVTLQEFSNHKGIPDATISPSTEGKIIGEKLSANLTKTSVEERNVTANKQETTTVKSTGEDFSLMYLKSLTESIRFDEKKDKVIKSDKEIVSKGDSRKNKDIISADLKIEDHELESHDRELTTKSGIQYKDFSAAKKNANDLGTTASEVLDLEKIDEKEHEEAISLINDTDVNYNHVYKTLSEKDLKANSDNHSIATESHGKNDLKEEVEVVKNVSHQPTLRIVSTTNDTAQNDSHFNGLDNQEAAVYIKREEETGAGNENHHEQNSPAINTTIESTDGAEERKSIGKPESQVKLPETTTQSIQLTGHVSFIGETVSSPVPQGRTIGFSRINEFSSIEVKSTDPTKIDEAVEASSVTQSLYNSSSTERIDQKPYPYLKSSRESLQMTTEANSKLENEGVTEETSAYENTIGRGESEKKFVITEPSVVIENSILQQQKLDKKNINRSANSTETLSSVTAIPIVSAIVGPTNETFSERFNNSISKGEKVTSSGPNDNDVSDVKEKATAIRGEGYDVTGNVITEVSLTPDSKEVKTHSGETTESSTLGSTKMSSTSKTIPLDTDIQMEPEEAMMIRSTFVVTESTMVPLDKDVTTEANKSTSSMASEVEISTTVVTTVPENFTESTTKANVTFLPPQSSSNVNQTSESTTLNPDNLRIPTTTPVELEFVSLTEAVSSANNTIERNLEGRTFEEHTMPSNTTTIRDLSNNSTDETVTTTKSEESSELPMTTEDTSTTEQVSIVQSNNETVKVRDSPVVPVTHSAFEDQGNRTESTKYPEVTVIDLMSATAGADIAGTSGVTEDPSESKDSSFDTNVTETSAPGTVELPSNSGVTTNATKGPSVPFAASTVETRSTVPWSTSSTENVPDEETTENIQILSSDEITSLVKIVIEGTLREVCPRLPDLKQALANVLTKGMDVTKPVLAKQIMIHQNPCTELANSSVISIESSLTSILVYVVDENGKFDAAMTKILPSLYKVSTFPMRIHKLLLVPEADSGNAIAVVVVSSVAFICLVLLAGLLFIMRKRQTRFNYGERCRPVSLDAYSLDSVSAYNSVRRKGAVRSSKRSYGNPTFEDSSAIPSHPLNFAGLSSFCNDVNAINEEFAGIPQVSGKIDELPPGAEVKNRYANVIPLPETRVQLQKLNNDASTEYINASYVRGPKNATKYYIACQAPIESTVTDFWRMIWEQQCKVIIMLTDLVENGVEKCTEYIPPSEVTDCHRLYGDFQVTLKKRETKEKYAISTLHLKNLENNTFREVFHIWYLWPVSGVQSDGAGLIAVLLEARALQRGGPGPIVVHCSPGTGRTGTLIALDLGIRQYEITRTVDVPRVVYTIRRDRAGAVQTKEQYAFIYKALNLYATKLAGGVLEST</sequence>
<dbReference type="OrthoDB" id="5794147at2759"/>
<dbReference type="InterPro" id="IPR000387">
    <property type="entry name" value="Tyr_Pase_dom"/>
</dbReference>
<feature type="compositionally biased region" description="Basic and acidic residues" evidence="6">
    <location>
        <begin position="739"/>
        <end position="749"/>
    </location>
</feature>
<feature type="region of interest" description="Disordered" evidence="6">
    <location>
        <begin position="601"/>
        <end position="620"/>
    </location>
</feature>
<dbReference type="GO" id="GO:0019901">
    <property type="term" value="F:protein kinase binding"/>
    <property type="evidence" value="ECO:0007669"/>
    <property type="project" value="TreeGrafter"/>
</dbReference>
<dbReference type="SMART" id="SM00194">
    <property type="entry name" value="PTPc"/>
    <property type="match status" value="1"/>
</dbReference>
<protein>
    <recommendedName>
        <fullName evidence="1">protein-tyrosine-phosphatase</fullName>
        <ecNumber evidence="1">3.1.3.48</ecNumber>
    </recommendedName>
</protein>
<keyword evidence="2" id="KW-0597">Phosphoprotein</keyword>
<gene>
    <name evidence="10" type="ORF">EAG_11097</name>
</gene>
<dbReference type="PROSITE" id="PS50056">
    <property type="entry name" value="TYR_PHOSPHATASE_2"/>
    <property type="match status" value="1"/>
</dbReference>
<dbReference type="STRING" id="104421.E1ZW65"/>
<dbReference type="SMART" id="SM00404">
    <property type="entry name" value="PTPc_motif"/>
    <property type="match status" value="1"/>
</dbReference>
<feature type="region of interest" description="Disordered" evidence="6">
    <location>
        <begin position="737"/>
        <end position="766"/>
    </location>
</feature>
<feature type="compositionally biased region" description="Polar residues" evidence="6">
    <location>
        <begin position="935"/>
        <end position="950"/>
    </location>
</feature>
<feature type="region of interest" description="Disordered" evidence="6">
    <location>
        <begin position="898"/>
        <end position="950"/>
    </location>
</feature>
<dbReference type="EMBL" id="GL434776">
    <property type="protein sequence ID" value="EFN74574.1"/>
    <property type="molecule type" value="Genomic_DNA"/>
</dbReference>
<dbReference type="PANTHER" id="PTHR46198">
    <property type="entry name" value="PROTEIN-TYROSINE-PHOSPHATASE"/>
    <property type="match status" value="1"/>
</dbReference>
<dbReference type="PRINTS" id="PR00700">
    <property type="entry name" value="PRTYPHPHTASE"/>
</dbReference>
<feature type="compositionally biased region" description="Polar residues" evidence="6">
    <location>
        <begin position="905"/>
        <end position="918"/>
    </location>
</feature>
<keyword evidence="7" id="KW-1133">Transmembrane helix</keyword>
<organism evidence="11">
    <name type="scientific">Camponotus floridanus</name>
    <name type="common">Florida carpenter ant</name>
    <dbReference type="NCBI Taxonomy" id="104421"/>
    <lineage>
        <taxon>Eukaryota</taxon>
        <taxon>Metazoa</taxon>
        <taxon>Ecdysozoa</taxon>
        <taxon>Arthropoda</taxon>
        <taxon>Hexapoda</taxon>
        <taxon>Insecta</taxon>
        <taxon>Pterygota</taxon>
        <taxon>Neoptera</taxon>
        <taxon>Endopterygota</taxon>
        <taxon>Hymenoptera</taxon>
        <taxon>Apocrita</taxon>
        <taxon>Aculeata</taxon>
        <taxon>Formicoidea</taxon>
        <taxon>Formicidae</taxon>
        <taxon>Formicinae</taxon>
        <taxon>Camponotus</taxon>
    </lineage>
</organism>
<evidence type="ECO:0000256" key="3">
    <source>
        <dbReference type="ARBA" id="ARBA00022801"/>
    </source>
</evidence>
<dbReference type="Gene3D" id="3.90.190.10">
    <property type="entry name" value="Protein tyrosine phosphatase superfamily"/>
    <property type="match status" value="1"/>
</dbReference>
<dbReference type="InParanoid" id="E1ZW65"/>
<evidence type="ECO:0000256" key="5">
    <source>
        <dbReference type="PIRSR" id="PIRSR608356-50"/>
    </source>
</evidence>